<feature type="domain" description="PX" evidence="2">
    <location>
        <begin position="185"/>
        <end position="307"/>
    </location>
</feature>
<gene>
    <name evidence="3" type="ORF">LAQU0_S11e03334g</name>
</gene>
<reference evidence="4" key="1">
    <citation type="submission" date="2015-10" db="EMBL/GenBank/DDBJ databases">
        <authorList>
            <person name="Devillers H."/>
        </authorList>
    </citation>
    <scope>NUCLEOTIDE SEQUENCE [LARGE SCALE GENOMIC DNA]</scope>
</reference>
<feature type="region of interest" description="Disordered" evidence="1">
    <location>
        <begin position="137"/>
        <end position="186"/>
    </location>
</feature>
<dbReference type="OrthoDB" id="548867at2759"/>
<feature type="compositionally biased region" description="Polar residues" evidence="1">
    <location>
        <begin position="137"/>
        <end position="148"/>
    </location>
</feature>
<dbReference type="Gene3D" id="3.30.1520.10">
    <property type="entry name" value="Phox-like domain"/>
    <property type="match status" value="1"/>
</dbReference>
<proteinExistence type="predicted"/>
<protein>
    <submittedName>
        <fullName evidence="3">LAQU0S11e03334g1_1</fullName>
    </submittedName>
</protein>
<organism evidence="3 4">
    <name type="scientific">Lachancea quebecensis</name>
    <dbReference type="NCBI Taxonomy" id="1654605"/>
    <lineage>
        <taxon>Eukaryota</taxon>
        <taxon>Fungi</taxon>
        <taxon>Dikarya</taxon>
        <taxon>Ascomycota</taxon>
        <taxon>Saccharomycotina</taxon>
        <taxon>Saccharomycetes</taxon>
        <taxon>Saccharomycetales</taxon>
        <taxon>Saccharomycetaceae</taxon>
        <taxon>Lachancea</taxon>
    </lineage>
</organism>
<evidence type="ECO:0000259" key="2">
    <source>
        <dbReference type="PROSITE" id="PS50195"/>
    </source>
</evidence>
<evidence type="ECO:0000313" key="3">
    <source>
        <dbReference type="EMBL" id="CUS23745.1"/>
    </source>
</evidence>
<name>A0A0P1KUM7_9SACH</name>
<keyword evidence="4" id="KW-1185">Reference proteome</keyword>
<dbReference type="Proteomes" id="UP000236544">
    <property type="component" value="Unassembled WGS sequence"/>
</dbReference>
<dbReference type="InterPro" id="IPR036871">
    <property type="entry name" value="PX_dom_sf"/>
</dbReference>
<sequence length="512" mass="56676">MKSADEVKFENSEVTSRSKSRLAGILRSFSSAGSYSKRKVPTISNPQAEFPFAKPNLAAKRDRVFLDVLQDYLPNEPAQTAGSATRSRFLNIYRGEIVQLLEPAPNNLVKVRLVNRLGQGLVPARCVAVNVELTPSKMPQQGSQQGSQEDLEGSEPGSPTLSQKLESEPETESETESPKPQSPASGLSAVEKCQVVGIHMWENRILYRIDCIMKSGHRRALSRFYQDFYSLQLQLRDRMAEEGIEEAQDLLPGLPSPSRKVDDSKVTNRLDVFNEYLHQITSSEHIPQSIKRDVVLDKWLSLRPGDMVRTQRGSLYKVNEAASKSREDFTWESLDPSTSIDALDRNLSPLPTDWNLGALGEPKAKPPIPRASSLTDMPVRRKPLMKISADSAPTTPVANTLARFLTSTSVPSSPEQVGTDHVKVKILYKDDCYAAKCTLSELESYEKLDSLCHSKLKSCLTSADYHLTISYVNDKKEALELSPEIFGDVLPRLVLAASGSTATKLVFRVAAA</sequence>
<evidence type="ECO:0000313" key="4">
    <source>
        <dbReference type="Proteomes" id="UP000236544"/>
    </source>
</evidence>
<accession>A0A0P1KUM7</accession>
<dbReference type="InterPro" id="IPR001683">
    <property type="entry name" value="PX_dom"/>
</dbReference>
<evidence type="ECO:0000256" key="1">
    <source>
        <dbReference type="SAM" id="MobiDB-lite"/>
    </source>
</evidence>
<dbReference type="SUPFAM" id="SSF64268">
    <property type="entry name" value="PX domain"/>
    <property type="match status" value="1"/>
</dbReference>
<dbReference type="AlphaFoldDB" id="A0A0P1KUM7"/>
<dbReference type="GO" id="GO:0035091">
    <property type="term" value="F:phosphatidylinositol binding"/>
    <property type="evidence" value="ECO:0007669"/>
    <property type="project" value="InterPro"/>
</dbReference>
<dbReference type="PROSITE" id="PS50195">
    <property type="entry name" value="PX"/>
    <property type="match status" value="1"/>
</dbReference>
<dbReference type="EMBL" id="LN890568">
    <property type="protein sequence ID" value="CUS23745.1"/>
    <property type="molecule type" value="Genomic_DNA"/>
</dbReference>